<dbReference type="HOGENOM" id="CLU_857184_0_0_7"/>
<evidence type="ECO:0000256" key="3">
    <source>
        <dbReference type="ARBA" id="ARBA00022448"/>
    </source>
</evidence>
<evidence type="ECO:0000256" key="5">
    <source>
        <dbReference type="ARBA" id="ARBA00022519"/>
    </source>
</evidence>
<dbReference type="PANTHER" id="PTHR33446">
    <property type="entry name" value="PROTEIN TONB-RELATED"/>
    <property type="match status" value="1"/>
</dbReference>
<proteinExistence type="inferred from homology"/>
<evidence type="ECO:0000259" key="12">
    <source>
        <dbReference type="PROSITE" id="PS52015"/>
    </source>
</evidence>
<feature type="compositionally biased region" description="Basic and acidic residues" evidence="10">
    <location>
        <begin position="129"/>
        <end position="159"/>
    </location>
</feature>
<dbReference type="OrthoDB" id="5432798at2"/>
<dbReference type="EMBL" id="FO203503">
    <property type="protein sequence ID" value="CCK79515.1"/>
    <property type="molecule type" value="Genomic_DNA"/>
</dbReference>
<dbReference type="InterPro" id="IPR037682">
    <property type="entry name" value="TonB_C"/>
</dbReference>
<feature type="domain" description="TonB C-terminal" evidence="12">
    <location>
        <begin position="233"/>
        <end position="323"/>
    </location>
</feature>
<dbReference type="NCBIfam" id="TIGR01352">
    <property type="entry name" value="tonB_Cterm"/>
    <property type="match status" value="1"/>
</dbReference>
<evidence type="ECO:0000313" key="13">
    <source>
        <dbReference type="EMBL" id="CCK79515.1"/>
    </source>
</evidence>
<dbReference type="SUPFAM" id="SSF74653">
    <property type="entry name" value="TolA/TonB C-terminal domain"/>
    <property type="match status" value="1"/>
</dbReference>
<dbReference type="InterPro" id="IPR006260">
    <property type="entry name" value="TonB/TolA_C"/>
</dbReference>
<dbReference type="GO" id="GO:0098797">
    <property type="term" value="C:plasma membrane protein complex"/>
    <property type="evidence" value="ECO:0007669"/>
    <property type="project" value="TreeGrafter"/>
</dbReference>
<dbReference type="KEGG" id="dto:TOL2_C13520"/>
<comment type="similarity">
    <text evidence="2">Belongs to the TonB family.</text>
</comment>
<keyword evidence="8 11" id="KW-1133">Transmembrane helix</keyword>
<keyword evidence="9 11" id="KW-0472">Membrane</keyword>
<keyword evidence="4" id="KW-1003">Cell membrane</keyword>
<evidence type="ECO:0000256" key="11">
    <source>
        <dbReference type="SAM" id="Phobius"/>
    </source>
</evidence>
<keyword evidence="6 11" id="KW-0812">Transmembrane</keyword>
<evidence type="ECO:0000256" key="10">
    <source>
        <dbReference type="SAM" id="MobiDB-lite"/>
    </source>
</evidence>
<comment type="subcellular location">
    <subcellularLocation>
        <location evidence="1">Cell inner membrane</location>
        <topology evidence="1">Single-pass membrane protein</topology>
        <orientation evidence="1">Periplasmic side</orientation>
    </subcellularLocation>
</comment>
<dbReference type="Proteomes" id="UP000007347">
    <property type="component" value="Chromosome"/>
</dbReference>
<dbReference type="PROSITE" id="PS52015">
    <property type="entry name" value="TONB_CTD"/>
    <property type="match status" value="1"/>
</dbReference>
<evidence type="ECO:0000256" key="6">
    <source>
        <dbReference type="ARBA" id="ARBA00022692"/>
    </source>
</evidence>
<dbReference type="STRING" id="651182.TOL2_C13520"/>
<dbReference type="GO" id="GO:0055085">
    <property type="term" value="P:transmembrane transport"/>
    <property type="evidence" value="ECO:0007669"/>
    <property type="project" value="InterPro"/>
</dbReference>
<feature type="transmembrane region" description="Helical" evidence="11">
    <location>
        <begin position="25"/>
        <end position="44"/>
    </location>
</feature>
<dbReference type="Pfam" id="PF13103">
    <property type="entry name" value="TonB_2"/>
    <property type="match status" value="1"/>
</dbReference>
<evidence type="ECO:0000256" key="8">
    <source>
        <dbReference type="ARBA" id="ARBA00022989"/>
    </source>
</evidence>
<evidence type="ECO:0000256" key="4">
    <source>
        <dbReference type="ARBA" id="ARBA00022475"/>
    </source>
</evidence>
<dbReference type="AlphaFoldDB" id="K0NF03"/>
<keyword evidence="7" id="KW-0653">Protein transport</keyword>
<evidence type="ECO:0000256" key="7">
    <source>
        <dbReference type="ARBA" id="ARBA00022927"/>
    </source>
</evidence>
<evidence type="ECO:0000256" key="2">
    <source>
        <dbReference type="ARBA" id="ARBA00006555"/>
    </source>
</evidence>
<dbReference type="GO" id="GO:0015031">
    <property type="term" value="P:protein transport"/>
    <property type="evidence" value="ECO:0007669"/>
    <property type="project" value="UniProtKB-KW"/>
</dbReference>
<feature type="region of interest" description="Disordered" evidence="10">
    <location>
        <begin position="129"/>
        <end position="172"/>
    </location>
</feature>
<sequence length="323" mass="36641">MSLPIKVKIRKDSFLTPDHGRKTGIVFFSISVVLHGLFFCGMIFCQDIKLSKPLPSVIQIDLVSFSPEPAFEEPAKSQDYSTKKGEAINNAPIIQKAPVIKKNRTIPNFKPDISLKAKPKNLKDLIALQEKKRKESDNKKENKPVEKKPVEKKPVEKKPVEKKKAKKEIDPEKVLESARKQLEKKVEDQSQAKLEQALSRIQKKVQEQGKANEDQGKGAYAGYGKKGYEPIELYKMVLGSRIEQNWVFNETLARMNQGLEVRILIKVLKSGEIRDIIYETRSGNRYLDESAKKAIKKANPLPQLPGGRHSYDVIVIFTPRGLK</sequence>
<keyword evidence="5" id="KW-0997">Cell inner membrane</keyword>
<protein>
    <submittedName>
        <fullName evidence="13">TolA: putative TonB family protein</fullName>
    </submittedName>
</protein>
<organism evidence="13 14">
    <name type="scientific">Desulfobacula toluolica (strain DSM 7467 / Tol2)</name>
    <dbReference type="NCBI Taxonomy" id="651182"/>
    <lineage>
        <taxon>Bacteria</taxon>
        <taxon>Pseudomonadati</taxon>
        <taxon>Thermodesulfobacteriota</taxon>
        <taxon>Desulfobacteria</taxon>
        <taxon>Desulfobacterales</taxon>
        <taxon>Desulfobacteraceae</taxon>
        <taxon>Desulfobacula</taxon>
    </lineage>
</organism>
<keyword evidence="3" id="KW-0813">Transport</keyword>
<dbReference type="InterPro" id="IPR051045">
    <property type="entry name" value="TonB-dependent_transducer"/>
</dbReference>
<reference evidence="13 14" key="1">
    <citation type="journal article" date="2013" name="Environ. Microbiol.">
        <title>Complete genome, catabolic sub-proteomes and key-metabolites of Desulfobacula toluolica Tol2, a marine, aromatic compound-degrading, sulfate-reducing bacterium.</title>
        <authorList>
            <person name="Wohlbrand L."/>
            <person name="Jacob J.H."/>
            <person name="Kube M."/>
            <person name="Mussmann M."/>
            <person name="Jarling R."/>
            <person name="Beck A."/>
            <person name="Amann R."/>
            <person name="Wilkes H."/>
            <person name="Reinhardt R."/>
            <person name="Rabus R."/>
        </authorList>
    </citation>
    <scope>NUCLEOTIDE SEQUENCE [LARGE SCALE GENOMIC DNA]</scope>
    <source>
        <strain evidence="14">DSM 7467 / Tol2</strain>
    </source>
</reference>
<accession>K0NF03</accession>
<dbReference type="Gene3D" id="3.30.1150.10">
    <property type="match status" value="1"/>
</dbReference>
<evidence type="ECO:0000256" key="1">
    <source>
        <dbReference type="ARBA" id="ARBA00004383"/>
    </source>
</evidence>
<gene>
    <name evidence="13" type="primary">tolA</name>
    <name evidence="13" type="ordered locus">TOL2_C13520</name>
</gene>
<dbReference type="PANTHER" id="PTHR33446:SF2">
    <property type="entry name" value="PROTEIN TONB"/>
    <property type="match status" value="1"/>
</dbReference>
<name>K0NF03_DESTT</name>
<dbReference type="PATRIC" id="fig|651182.5.peg.1627"/>
<evidence type="ECO:0000313" key="14">
    <source>
        <dbReference type="Proteomes" id="UP000007347"/>
    </source>
</evidence>
<evidence type="ECO:0000256" key="9">
    <source>
        <dbReference type="ARBA" id="ARBA00023136"/>
    </source>
</evidence>
<keyword evidence="14" id="KW-1185">Reference proteome</keyword>
<dbReference type="RefSeq" id="WP_014956862.1">
    <property type="nucleotide sequence ID" value="NC_018645.1"/>
</dbReference>
<dbReference type="GO" id="GO:0031992">
    <property type="term" value="F:energy transducer activity"/>
    <property type="evidence" value="ECO:0007669"/>
    <property type="project" value="TreeGrafter"/>
</dbReference>